<gene>
    <name evidence="1" type="ORF">MJO28_002706</name>
</gene>
<sequence length="248" mass="28934">MESEYACLSENMYACIPMLTADTFPIWQKRMIAYLQHKRLWEFCQNHQEETPSRAIMTQRHEASYRIGCKIPDNIYMGIFIGHDHDPYEIWRDFEGNIPEFIIDIENCLAHYECIGTNVNDMNICFPILTKITNKRPGLTDHLWDLIADQPDPYVLLEKIRPLELYAIHNTSYWSENADEERVSPAAVTNIRRRMRPPSGCKGGTHNPEATHTQDQCRSLHPELTHENKRRILNRPSNQVAYTGIFTA</sequence>
<evidence type="ECO:0000313" key="1">
    <source>
        <dbReference type="EMBL" id="KAI7958915.1"/>
    </source>
</evidence>
<protein>
    <submittedName>
        <fullName evidence="1">Uncharacterized protein</fullName>
    </submittedName>
</protein>
<keyword evidence="2" id="KW-1185">Reference proteome</keyword>
<dbReference type="Proteomes" id="UP001060170">
    <property type="component" value="Chromosome 3"/>
</dbReference>
<reference evidence="2" key="1">
    <citation type="journal article" date="2018" name="BMC Genomics">
        <title>Genomic insights into host adaptation between the wheat stripe rust pathogen (Puccinia striiformis f. sp. tritici) and the barley stripe rust pathogen (Puccinia striiformis f. sp. hordei).</title>
        <authorList>
            <person name="Xia C."/>
            <person name="Wang M."/>
            <person name="Yin C."/>
            <person name="Cornejo O.E."/>
            <person name="Hulbert S.H."/>
            <person name="Chen X."/>
        </authorList>
    </citation>
    <scope>NUCLEOTIDE SEQUENCE [LARGE SCALE GENOMIC DNA]</scope>
    <source>
        <strain evidence="2">93-210</strain>
    </source>
</reference>
<comment type="caution">
    <text evidence="1">The sequence shown here is derived from an EMBL/GenBank/DDBJ whole genome shotgun (WGS) entry which is preliminary data.</text>
</comment>
<dbReference type="EMBL" id="CM045867">
    <property type="protein sequence ID" value="KAI7958915.1"/>
    <property type="molecule type" value="Genomic_DNA"/>
</dbReference>
<evidence type="ECO:0000313" key="2">
    <source>
        <dbReference type="Proteomes" id="UP001060170"/>
    </source>
</evidence>
<proteinExistence type="predicted"/>
<organism evidence="1 2">
    <name type="scientific">Puccinia striiformis f. sp. tritici</name>
    <dbReference type="NCBI Taxonomy" id="168172"/>
    <lineage>
        <taxon>Eukaryota</taxon>
        <taxon>Fungi</taxon>
        <taxon>Dikarya</taxon>
        <taxon>Basidiomycota</taxon>
        <taxon>Pucciniomycotina</taxon>
        <taxon>Pucciniomycetes</taxon>
        <taxon>Pucciniales</taxon>
        <taxon>Pucciniaceae</taxon>
        <taxon>Puccinia</taxon>
    </lineage>
</organism>
<reference evidence="1 2" key="3">
    <citation type="journal article" date="2022" name="Microbiol. Spectr.">
        <title>Folding features and dynamics of 3D genome architecture in plant fungal pathogens.</title>
        <authorList>
            <person name="Xia C."/>
        </authorList>
    </citation>
    <scope>NUCLEOTIDE SEQUENCE [LARGE SCALE GENOMIC DNA]</scope>
    <source>
        <strain evidence="1 2">93-210</strain>
    </source>
</reference>
<name>A0ACC0EQN2_9BASI</name>
<reference evidence="2" key="2">
    <citation type="journal article" date="2018" name="Mol. Plant Microbe Interact.">
        <title>Genome sequence resources for the wheat stripe rust pathogen (Puccinia striiformis f. sp. tritici) and the barley stripe rust pathogen (Puccinia striiformis f. sp. hordei).</title>
        <authorList>
            <person name="Xia C."/>
            <person name="Wang M."/>
            <person name="Yin C."/>
            <person name="Cornejo O.E."/>
            <person name="Hulbert S.H."/>
            <person name="Chen X."/>
        </authorList>
    </citation>
    <scope>NUCLEOTIDE SEQUENCE [LARGE SCALE GENOMIC DNA]</scope>
    <source>
        <strain evidence="2">93-210</strain>
    </source>
</reference>
<accession>A0ACC0EQN2</accession>